<dbReference type="FunFam" id="2.30.29.170:FF:000002">
    <property type="entry name" value="EF-hand domain (C-terminal) containing 1"/>
    <property type="match status" value="1"/>
</dbReference>
<dbReference type="SMART" id="SM00676">
    <property type="entry name" value="DM10"/>
    <property type="match status" value="3"/>
</dbReference>
<evidence type="ECO:0000313" key="13">
    <source>
        <dbReference type="Proteomes" id="UP001174909"/>
    </source>
</evidence>
<comment type="caution">
    <text evidence="12">The sequence shown here is derived from an EMBL/GenBank/DDBJ whole genome shotgun (WGS) entry which is preliminary data.</text>
</comment>
<reference evidence="12" key="1">
    <citation type="submission" date="2023-03" db="EMBL/GenBank/DDBJ databases">
        <authorList>
            <person name="Steffen K."/>
            <person name="Cardenas P."/>
        </authorList>
    </citation>
    <scope>NUCLEOTIDE SEQUENCE</scope>
</reference>
<evidence type="ECO:0000256" key="8">
    <source>
        <dbReference type="ARBA" id="ARBA00035003"/>
    </source>
</evidence>
<dbReference type="PANTHER" id="PTHR12086:SF11">
    <property type="entry name" value="EF-HAND DOMAIN-CONTAINING FAMILY MEMBER C2"/>
    <property type="match status" value="1"/>
</dbReference>
<keyword evidence="7" id="KW-0966">Cell projection</keyword>
<dbReference type="AlphaFoldDB" id="A0AA35W464"/>
<accession>A0AA35W464</accession>
<feature type="domain" description="EF-hand" evidence="10">
    <location>
        <begin position="556"/>
        <end position="591"/>
    </location>
</feature>
<dbReference type="Proteomes" id="UP001174909">
    <property type="component" value="Unassembled WGS sequence"/>
</dbReference>
<dbReference type="InterPro" id="IPR011992">
    <property type="entry name" value="EF-hand-dom_pair"/>
</dbReference>
<comment type="function">
    <text evidence="8">Microtubule inner protein (MIP) part of the dynein-decorated doublet microtubules (DMTs) in cilia axoneme, which is required for motile cilia beating.</text>
</comment>
<evidence type="ECO:0000256" key="5">
    <source>
        <dbReference type="ARBA" id="ARBA00023069"/>
    </source>
</evidence>
<evidence type="ECO:0000256" key="7">
    <source>
        <dbReference type="ARBA" id="ARBA00023273"/>
    </source>
</evidence>
<dbReference type="GO" id="GO:0005874">
    <property type="term" value="C:microtubule"/>
    <property type="evidence" value="ECO:0007669"/>
    <property type="project" value="TreeGrafter"/>
</dbReference>
<dbReference type="GO" id="GO:0005509">
    <property type="term" value="F:calcium ion binding"/>
    <property type="evidence" value="ECO:0007669"/>
    <property type="project" value="InterPro"/>
</dbReference>
<organism evidence="12 13">
    <name type="scientific">Geodia barretti</name>
    <name type="common">Barrett's horny sponge</name>
    <dbReference type="NCBI Taxonomy" id="519541"/>
    <lineage>
        <taxon>Eukaryota</taxon>
        <taxon>Metazoa</taxon>
        <taxon>Porifera</taxon>
        <taxon>Demospongiae</taxon>
        <taxon>Heteroscleromorpha</taxon>
        <taxon>Tetractinellida</taxon>
        <taxon>Astrophorina</taxon>
        <taxon>Geodiidae</taxon>
        <taxon>Geodia</taxon>
    </lineage>
</organism>
<dbReference type="Pfam" id="PF06565">
    <property type="entry name" value="DM10_dom"/>
    <property type="match status" value="3"/>
</dbReference>
<evidence type="ECO:0000256" key="3">
    <source>
        <dbReference type="ARBA" id="ARBA00022737"/>
    </source>
</evidence>
<dbReference type="PROSITE" id="PS51336">
    <property type="entry name" value="DM10"/>
    <property type="match status" value="3"/>
</dbReference>
<evidence type="ECO:0000256" key="9">
    <source>
        <dbReference type="ARBA" id="ARBA00039880"/>
    </source>
</evidence>
<keyword evidence="2" id="KW-0963">Cytoplasm</keyword>
<protein>
    <recommendedName>
        <fullName evidence="9">EF-hand domain-containing family member C2</fullName>
    </recommendedName>
</protein>
<dbReference type="PROSITE" id="PS50222">
    <property type="entry name" value="EF_HAND_2"/>
    <property type="match status" value="1"/>
</dbReference>
<evidence type="ECO:0000256" key="6">
    <source>
        <dbReference type="ARBA" id="ARBA00023212"/>
    </source>
</evidence>
<evidence type="ECO:0000256" key="2">
    <source>
        <dbReference type="ARBA" id="ARBA00022490"/>
    </source>
</evidence>
<dbReference type="SUPFAM" id="SSF47473">
    <property type="entry name" value="EF-hand"/>
    <property type="match status" value="1"/>
</dbReference>
<dbReference type="FunFam" id="2.30.29.170:FF:000001">
    <property type="entry name" value="EF-hand domain containing 1"/>
    <property type="match status" value="1"/>
</dbReference>
<keyword evidence="5" id="KW-0969">Cilium</keyword>
<evidence type="ECO:0000259" key="11">
    <source>
        <dbReference type="PROSITE" id="PS51336"/>
    </source>
</evidence>
<name>A0AA35W464_GEOBA</name>
<feature type="domain" description="DM10" evidence="11">
    <location>
        <begin position="426"/>
        <end position="535"/>
    </location>
</feature>
<dbReference type="EMBL" id="CASHTH010000294">
    <property type="protein sequence ID" value="CAI7997181.1"/>
    <property type="molecule type" value="Genomic_DNA"/>
</dbReference>
<keyword evidence="4" id="KW-0282">Flagellum</keyword>
<evidence type="ECO:0000256" key="1">
    <source>
        <dbReference type="ARBA" id="ARBA00004611"/>
    </source>
</evidence>
<keyword evidence="13" id="KW-1185">Reference proteome</keyword>
<gene>
    <name evidence="12" type="ORF">GBAR_LOCUS2086</name>
</gene>
<evidence type="ECO:0000256" key="4">
    <source>
        <dbReference type="ARBA" id="ARBA00022846"/>
    </source>
</evidence>
<comment type="subcellular location">
    <subcellularLocation>
        <location evidence="1">Cytoplasm</location>
        <location evidence="1">Cytoskeleton</location>
        <location evidence="1">Flagellum axoneme</location>
    </subcellularLocation>
</comment>
<dbReference type="InterPro" id="IPR040193">
    <property type="entry name" value="EFHC1/EFHC2/EFHB"/>
</dbReference>
<keyword evidence="6" id="KW-0206">Cytoskeleton</keyword>
<dbReference type="InterPro" id="IPR002048">
    <property type="entry name" value="EF_hand_dom"/>
</dbReference>
<dbReference type="FunFam" id="2.30.29.170:FF:000003">
    <property type="entry name" value="EF-hand domain (C-terminal) containing 1"/>
    <property type="match status" value="1"/>
</dbReference>
<evidence type="ECO:0000313" key="12">
    <source>
        <dbReference type="EMBL" id="CAI7997181.1"/>
    </source>
</evidence>
<keyword evidence="3" id="KW-0677">Repeat</keyword>
<feature type="domain" description="DM10" evidence="11">
    <location>
        <begin position="74"/>
        <end position="181"/>
    </location>
</feature>
<dbReference type="PANTHER" id="PTHR12086">
    <property type="entry name" value="EF-HAND DOMAIN C-TERMINAL CONTAINING PROTEIN"/>
    <property type="match status" value="1"/>
</dbReference>
<proteinExistence type="predicted"/>
<evidence type="ECO:0000259" key="10">
    <source>
        <dbReference type="PROSITE" id="PS50222"/>
    </source>
</evidence>
<dbReference type="Gene3D" id="1.10.238.10">
    <property type="entry name" value="EF-hand"/>
    <property type="match status" value="1"/>
</dbReference>
<dbReference type="Gene3D" id="2.30.29.170">
    <property type="match status" value="3"/>
</dbReference>
<feature type="domain" description="DM10" evidence="11">
    <location>
        <begin position="225"/>
        <end position="364"/>
    </location>
</feature>
<dbReference type="InterPro" id="IPR006602">
    <property type="entry name" value="DM10_dom"/>
</dbReference>
<sequence>MALPFLPGNSFNPNVGKTKFHKSHTFDFRGPVPTLDDSKPGIGGKLLPGQSPKKNCSVYPTGVGGGQPAWVAFDRKVLRFYGYFQEAVHERAEEQFRVRRCTIYFYLEDDTIQVNEPQQVNSGIPQGTLIRRHRISLPAPDDDLFYTVKDFNIGQKLTLYGRVFSIVDCDEFTRNFLRKLGVRVPAPLDCPSDPYTTLRDQKLESMQPLRPYEKLDTLQQFLDYDRHVLRFFCRWDDSPSMFGDVRWLVLHYFLADDTVEVLEKIPANSGRDAVPVFLRRARLHKEAVPVDQPGVATKRTVLNVFGSGGHGGRYILDSLKTGAVATDYFRDSDLTVGGVVNLWGRRLLLCDCDEFTKEYYRSKYGVKMFEAVDVSEPPLPPQLRQVPPYNGFGSQEDSLASHLNLIPKPPRRDFKKFMEKDRHGLDSNVLRFVARMDTSRPIDVDRRFTVFFHLSDDTITIFEPPQRNSGIIGGKFMERGRIAKPRESGGGDEGSPSQYYLSGDLWVGAQVDFNSHRFVLIDCDEYALRYMEAHPAQFPHADKDAVLKKVSGQAKEHVPSLQAAFREQDPSNSGSISVQQFTMLVKGLSQGLLSDHECLTLGRAFGQRAYPILPTLVRLVQDDLHKHNFTQFAALETALAQCCQDETAFVDPAHLRRVCEAAELPLSHQLVDATLMNCQTSSSGAVDYQQFLQLINWRDHPLPTPRNTVSAGQSGSWTSGQSQTISAVDYTAFLSALQQTQN</sequence>